<evidence type="ECO:0000313" key="7">
    <source>
        <dbReference type="EMBL" id="TWP38227.1"/>
    </source>
</evidence>
<dbReference type="SUPFAM" id="SSF46689">
    <property type="entry name" value="Homeodomain-like"/>
    <property type="match status" value="1"/>
</dbReference>
<keyword evidence="1" id="KW-0805">Transcription regulation</keyword>
<dbReference type="PANTHER" id="PTHR30055:SF234">
    <property type="entry name" value="HTH-TYPE TRANSCRIPTIONAL REGULATOR BETI"/>
    <property type="match status" value="1"/>
</dbReference>
<reference evidence="7 8" key="1">
    <citation type="submission" date="2019-05" db="EMBL/GenBank/DDBJ databases">
        <authorList>
            <person name="Lee S.D."/>
        </authorList>
    </citation>
    <scope>NUCLEOTIDE SEQUENCE [LARGE SCALE GENOMIC DNA]</scope>
    <source>
        <strain evidence="7 8">C5-26</strain>
    </source>
</reference>
<evidence type="ECO:0000256" key="4">
    <source>
        <dbReference type="PROSITE-ProRule" id="PRU00335"/>
    </source>
</evidence>
<evidence type="ECO:0000313" key="8">
    <source>
        <dbReference type="Proteomes" id="UP000320244"/>
    </source>
</evidence>
<gene>
    <name evidence="7" type="ORF">FGL98_03100</name>
</gene>
<dbReference type="InterPro" id="IPR050109">
    <property type="entry name" value="HTH-type_TetR-like_transc_reg"/>
</dbReference>
<dbReference type="Pfam" id="PF00440">
    <property type="entry name" value="TetR_N"/>
    <property type="match status" value="1"/>
</dbReference>
<comment type="caution">
    <text evidence="7">The sequence shown here is derived from an EMBL/GenBank/DDBJ whole genome shotgun (WGS) entry which is preliminary data.</text>
</comment>
<feature type="region of interest" description="Disordered" evidence="5">
    <location>
        <begin position="40"/>
        <end position="69"/>
    </location>
</feature>
<dbReference type="PROSITE" id="PS50977">
    <property type="entry name" value="HTH_TETR_2"/>
    <property type="match status" value="1"/>
</dbReference>
<feature type="domain" description="HTH tetR-type" evidence="6">
    <location>
        <begin position="71"/>
        <end position="131"/>
    </location>
</feature>
<evidence type="ECO:0000256" key="2">
    <source>
        <dbReference type="ARBA" id="ARBA00023125"/>
    </source>
</evidence>
<organism evidence="7 8">
    <name type="scientific">Leekyejoonella antrihumi</name>
    <dbReference type="NCBI Taxonomy" id="1660198"/>
    <lineage>
        <taxon>Bacteria</taxon>
        <taxon>Bacillati</taxon>
        <taxon>Actinomycetota</taxon>
        <taxon>Actinomycetes</taxon>
        <taxon>Micrococcales</taxon>
        <taxon>Dermacoccaceae</taxon>
        <taxon>Leekyejoonella</taxon>
    </lineage>
</organism>
<sequence length="254" mass="27654">MWLPRVATPKATGRRAPLRRVAALKLLDLPGSQIRSTSARINHSWEPQMTPKSHPTHGNQSSGGSRQADAERVRVRILATAKEQFRQFGYDRTSLAEIGASVGITRGAVLYHFTSKPILLATLLEPFTTGLESALDELEHRRPAPTPTVVLDTLLGLLTDTRAAADLLARDIASRHALDLDTWFTTSAQRLVHLLDPTSAVDPQAEARGYAALGAIIRPLVHLPDPVSDPVQHAIRGAALNALRRPPRGRTRVG</sequence>
<protein>
    <submittedName>
        <fullName evidence="7">TetR/AcrR family transcriptional regulator</fullName>
    </submittedName>
</protein>
<dbReference type="Proteomes" id="UP000320244">
    <property type="component" value="Unassembled WGS sequence"/>
</dbReference>
<proteinExistence type="predicted"/>
<keyword evidence="2 4" id="KW-0238">DNA-binding</keyword>
<dbReference type="GO" id="GO:0000976">
    <property type="term" value="F:transcription cis-regulatory region binding"/>
    <property type="evidence" value="ECO:0007669"/>
    <property type="project" value="TreeGrafter"/>
</dbReference>
<accession>A0A563E6U8</accession>
<dbReference type="InterPro" id="IPR001647">
    <property type="entry name" value="HTH_TetR"/>
</dbReference>
<dbReference type="InterPro" id="IPR009057">
    <property type="entry name" value="Homeodomain-like_sf"/>
</dbReference>
<evidence type="ECO:0000259" key="6">
    <source>
        <dbReference type="PROSITE" id="PS50977"/>
    </source>
</evidence>
<keyword evidence="8" id="KW-1185">Reference proteome</keyword>
<dbReference type="GO" id="GO:0003700">
    <property type="term" value="F:DNA-binding transcription factor activity"/>
    <property type="evidence" value="ECO:0007669"/>
    <property type="project" value="TreeGrafter"/>
</dbReference>
<reference evidence="7 8" key="2">
    <citation type="submission" date="2019-08" db="EMBL/GenBank/DDBJ databases">
        <title>Jejuicoccus antrihumi gen. nov., sp. nov., a new member of the family Dermacoccaceae isolated from a cave.</title>
        <authorList>
            <person name="Schumann P."/>
            <person name="Kim I.S."/>
        </authorList>
    </citation>
    <scope>NUCLEOTIDE SEQUENCE [LARGE SCALE GENOMIC DNA]</scope>
    <source>
        <strain evidence="7 8">C5-26</strain>
    </source>
</reference>
<evidence type="ECO:0000256" key="3">
    <source>
        <dbReference type="ARBA" id="ARBA00023163"/>
    </source>
</evidence>
<dbReference type="OrthoDB" id="7505659at2"/>
<evidence type="ECO:0000256" key="1">
    <source>
        <dbReference type="ARBA" id="ARBA00023015"/>
    </source>
</evidence>
<dbReference type="PRINTS" id="PR00455">
    <property type="entry name" value="HTHTETR"/>
</dbReference>
<evidence type="ECO:0000256" key="5">
    <source>
        <dbReference type="SAM" id="MobiDB-lite"/>
    </source>
</evidence>
<keyword evidence="3" id="KW-0804">Transcription</keyword>
<name>A0A563E6U8_9MICO</name>
<dbReference type="AlphaFoldDB" id="A0A563E6U8"/>
<feature type="DNA-binding region" description="H-T-H motif" evidence="4">
    <location>
        <begin position="94"/>
        <end position="113"/>
    </location>
</feature>
<dbReference type="Gene3D" id="1.10.357.10">
    <property type="entry name" value="Tetracycline Repressor, domain 2"/>
    <property type="match status" value="1"/>
</dbReference>
<dbReference type="EMBL" id="VCQV01000003">
    <property type="protein sequence ID" value="TWP38227.1"/>
    <property type="molecule type" value="Genomic_DNA"/>
</dbReference>
<dbReference type="PANTHER" id="PTHR30055">
    <property type="entry name" value="HTH-TYPE TRANSCRIPTIONAL REGULATOR RUTR"/>
    <property type="match status" value="1"/>
</dbReference>
<feature type="compositionally biased region" description="Polar residues" evidence="5">
    <location>
        <begin position="40"/>
        <end position="65"/>
    </location>
</feature>